<dbReference type="InterPro" id="IPR044730">
    <property type="entry name" value="RNase_H-like_dom_plant"/>
</dbReference>
<reference evidence="2 3" key="1">
    <citation type="journal article" date="2013" name="Nat. Genet.">
        <title>The high-quality draft genome of peach (Prunus persica) identifies unique patterns of genetic diversity, domestication and genome evolution.</title>
        <authorList>
            <consortium name="International Peach Genome Initiative"/>
            <person name="Verde I."/>
            <person name="Abbott A.G."/>
            <person name="Scalabrin S."/>
            <person name="Jung S."/>
            <person name="Shu S."/>
            <person name="Marroni F."/>
            <person name="Zhebentyayeva T."/>
            <person name="Dettori M.T."/>
            <person name="Grimwood J."/>
            <person name="Cattonaro F."/>
            <person name="Zuccolo A."/>
            <person name="Rossini L."/>
            <person name="Jenkins J."/>
            <person name="Vendramin E."/>
            <person name="Meisel L.A."/>
            <person name="Decroocq V."/>
            <person name="Sosinski B."/>
            <person name="Prochnik S."/>
            <person name="Mitros T."/>
            <person name="Policriti A."/>
            <person name="Cipriani G."/>
            <person name="Dondini L."/>
            <person name="Ficklin S."/>
            <person name="Goodstein D.M."/>
            <person name="Xuan P."/>
            <person name="Del Fabbro C."/>
            <person name="Aramini V."/>
            <person name="Copetti D."/>
            <person name="Gonzalez S."/>
            <person name="Horner D.S."/>
            <person name="Falchi R."/>
            <person name="Lucas S."/>
            <person name="Mica E."/>
            <person name="Maldonado J."/>
            <person name="Lazzari B."/>
            <person name="Bielenberg D."/>
            <person name="Pirona R."/>
            <person name="Miculan M."/>
            <person name="Barakat A."/>
            <person name="Testolin R."/>
            <person name="Stella A."/>
            <person name="Tartarini S."/>
            <person name="Tonutti P."/>
            <person name="Arus P."/>
            <person name="Orellana A."/>
            <person name="Wells C."/>
            <person name="Main D."/>
            <person name="Vizzotto G."/>
            <person name="Silva H."/>
            <person name="Salamini F."/>
            <person name="Schmutz J."/>
            <person name="Morgante M."/>
            <person name="Rokhsar D.S."/>
        </authorList>
    </citation>
    <scope>NUCLEOTIDE SEQUENCE [LARGE SCALE GENOMIC DNA]</scope>
    <source>
        <strain evidence="3">cv. Nemared</strain>
    </source>
</reference>
<evidence type="ECO:0000313" key="2">
    <source>
        <dbReference type="EMBL" id="ONI02531.1"/>
    </source>
</evidence>
<dbReference type="GO" id="GO:0004523">
    <property type="term" value="F:RNA-DNA hybrid ribonuclease activity"/>
    <property type="evidence" value="ECO:0007669"/>
    <property type="project" value="InterPro"/>
</dbReference>
<dbReference type="Pfam" id="PF13456">
    <property type="entry name" value="RVT_3"/>
    <property type="match status" value="1"/>
</dbReference>
<dbReference type="eggNOG" id="KOG1075">
    <property type="taxonomic scope" value="Eukaryota"/>
</dbReference>
<dbReference type="SUPFAM" id="SSF53098">
    <property type="entry name" value="Ribonuclease H-like"/>
    <property type="match status" value="1"/>
</dbReference>
<dbReference type="Gene3D" id="3.30.420.10">
    <property type="entry name" value="Ribonuclease H-like superfamily/Ribonuclease H"/>
    <property type="match status" value="1"/>
</dbReference>
<dbReference type="AlphaFoldDB" id="A0A251NT83"/>
<evidence type="ECO:0000313" key="3">
    <source>
        <dbReference type="Proteomes" id="UP000006882"/>
    </source>
</evidence>
<dbReference type="InterPro" id="IPR052929">
    <property type="entry name" value="RNase_H-like_EbsB-rel"/>
</dbReference>
<protein>
    <recommendedName>
        <fullName evidence="1">RNase H type-1 domain-containing protein</fullName>
    </recommendedName>
</protein>
<dbReference type="InterPro" id="IPR012337">
    <property type="entry name" value="RNaseH-like_sf"/>
</dbReference>
<accession>A0A251NT83</accession>
<name>A0A251NT83_PRUPE</name>
<keyword evidence="3" id="KW-1185">Reference proteome</keyword>
<dbReference type="PANTHER" id="PTHR47074">
    <property type="entry name" value="BNAC02G40300D PROTEIN"/>
    <property type="match status" value="1"/>
</dbReference>
<gene>
    <name evidence="2" type="ORF">PRUPE_6G204400</name>
</gene>
<feature type="domain" description="RNase H type-1" evidence="1">
    <location>
        <begin position="25"/>
        <end position="147"/>
    </location>
</feature>
<dbReference type="PANTHER" id="PTHR47074:SF75">
    <property type="entry name" value="RNASE H TYPE-1 DOMAIN-CONTAINING PROTEIN"/>
    <property type="match status" value="1"/>
</dbReference>
<sequence>MSSHAPASNIVRYWSPPNGNFVKINVDGAVNLLIGFRGLGIVIRDSMGDLLLAAYKGLHGMFSPKATKLYAAIMRLQIASQMGHRSVILEMDAKEIIMNLQTYEQSWLVEGALVDEVRGLFNRFDHISCHFAPRERNQVAHLLAKQALLPQDFQVWLEDDPLWISNVLANDKLFTKFNFILDVM</sequence>
<dbReference type="InterPro" id="IPR036397">
    <property type="entry name" value="RNaseH_sf"/>
</dbReference>
<dbReference type="InterPro" id="IPR002156">
    <property type="entry name" value="RNaseH_domain"/>
</dbReference>
<organism evidence="2 3">
    <name type="scientific">Prunus persica</name>
    <name type="common">Peach</name>
    <name type="synonym">Amygdalus persica</name>
    <dbReference type="NCBI Taxonomy" id="3760"/>
    <lineage>
        <taxon>Eukaryota</taxon>
        <taxon>Viridiplantae</taxon>
        <taxon>Streptophyta</taxon>
        <taxon>Embryophyta</taxon>
        <taxon>Tracheophyta</taxon>
        <taxon>Spermatophyta</taxon>
        <taxon>Magnoliopsida</taxon>
        <taxon>eudicotyledons</taxon>
        <taxon>Gunneridae</taxon>
        <taxon>Pentapetalae</taxon>
        <taxon>rosids</taxon>
        <taxon>fabids</taxon>
        <taxon>Rosales</taxon>
        <taxon>Rosaceae</taxon>
        <taxon>Amygdaloideae</taxon>
        <taxon>Amygdaleae</taxon>
        <taxon>Prunus</taxon>
    </lineage>
</organism>
<evidence type="ECO:0000259" key="1">
    <source>
        <dbReference type="Pfam" id="PF13456"/>
    </source>
</evidence>
<proteinExistence type="predicted"/>
<dbReference type="Proteomes" id="UP000006882">
    <property type="component" value="Chromosome G6"/>
</dbReference>
<dbReference type="GO" id="GO:0003676">
    <property type="term" value="F:nucleic acid binding"/>
    <property type="evidence" value="ECO:0007669"/>
    <property type="project" value="InterPro"/>
</dbReference>
<dbReference type="CDD" id="cd06222">
    <property type="entry name" value="RNase_H_like"/>
    <property type="match status" value="1"/>
</dbReference>
<dbReference type="EMBL" id="CM007656">
    <property type="protein sequence ID" value="ONI02531.1"/>
    <property type="molecule type" value="Genomic_DNA"/>
</dbReference>
<dbReference type="Gramene" id="ONI02531">
    <property type="protein sequence ID" value="ONI02531"/>
    <property type="gene ID" value="PRUPE_6G204400"/>
</dbReference>